<proteinExistence type="inferred from homology"/>
<reference evidence="11 12" key="1">
    <citation type="journal article" date="2019" name="Nat. Med.">
        <title>A library of human gut bacterial isolates paired with longitudinal multiomics data enables mechanistic microbiome research.</title>
        <authorList>
            <person name="Poyet M."/>
            <person name="Groussin M."/>
            <person name="Gibbons S.M."/>
            <person name="Avila-Pacheco J."/>
            <person name="Jiang X."/>
            <person name="Kearney S.M."/>
            <person name="Perrotta A.R."/>
            <person name="Berdy B."/>
            <person name="Zhao S."/>
            <person name="Lieberman T.D."/>
            <person name="Swanson P.K."/>
            <person name="Smith M."/>
            <person name="Roesemann S."/>
            <person name="Alexander J.E."/>
            <person name="Rich S.A."/>
            <person name="Livny J."/>
            <person name="Vlamakis H."/>
            <person name="Clish C."/>
            <person name="Bullock K."/>
            <person name="Deik A."/>
            <person name="Scott J."/>
            <person name="Pierce K.A."/>
            <person name="Xavier R.J."/>
            <person name="Alm E.J."/>
        </authorList>
    </citation>
    <scope>NUCLEOTIDE SEQUENCE [LARGE SCALE GENOMIC DNA]</scope>
    <source>
        <strain evidence="9 12">BIOML-A4</strain>
        <strain evidence="10 11">BIOML-A7</strain>
    </source>
</reference>
<evidence type="ECO:0000256" key="4">
    <source>
        <dbReference type="ARBA" id="ARBA00022475"/>
    </source>
</evidence>
<evidence type="ECO:0000256" key="6">
    <source>
        <dbReference type="ARBA" id="ARBA00022840"/>
    </source>
</evidence>
<dbReference type="GO" id="GO:0005886">
    <property type="term" value="C:plasma membrane"/>
    <property type="evidence" value="ECO:0007669"/>
    <property type="project" value="UniProtKB-SubCell"/>
</dbReference>
<dbReference type="PANTHER" id="PTHR43297">
    <property type="entry name" value="OLIGOPEPTIDE TRANSPORT ATP-BINDING PROTEIN APPD"/>
    <property type="match status" value="1"/>
</dbReference>
<evidence type="ECO:0000256" key="7">
    <source>
        <dbReference type="ARBA" id="ARBA00023136"/>
    </source>
</evidence>
<evidence type="ECO:0000256" key="1">
    <source>
        <dbReference type="ARBA" id="ARBA00004202"/>
    </source>
</evidence>
<dbReference type="InterPro" id="IPR027417">
    <property type="entry name" value="P-loop_NTPase"/>
</dbReference>
<dbReference type="CDD" id="cd03257">
    <property type="entry name" value="ABC_NikE_OppD_transporters"/>
    <property type="match status" value="1"/>
</dbReference>
<dbReference type="RefSeq" id="WP_154259031.1">
    <property type="nucleotide sequence ID" value="NZ_WMZL01000005.1"/>
</dbReference>
<dbReference type="GO" id="GO:0016887">
    <property type="term" value="F:ATP hydrolysis activity"/>
    <property type="evidence" value="ECO:0007669"/>
    <property type="project" value="InterPro"/>
</dbReference>
<dbReference type="SMART" id="SM00382">
    <property type="entry name" value="AAA"/>
    <property type="match status" value="1"/>
</dbReference>
<dbReference type="PANTHER" id="PTHR43297:SF2">
    <property type="entry name" value="DIPEPTIDE TRANSPORT ATP-BINDING PROTEIN DPPD"/>
    <property type="match status" value="1"/>
</dbReference>
<dbReference type="Pfam" id="PF00005">
    <property type="entry name" value="ABC_tran"/>
    <property type="match status" value="1"/>
</dbReference>
<gene>
    <name evidence="10" type="ORF">GMD52_04130</name>
    <name evidence="9" type="ORF">GMD59_06580</name>
</gene>
<dbReference type="InterPro" id="IPR050388">
    <property type="entry name" value="ABC_Ni/Peptide_Import"/>
</dbReference>
<dbReference type="Proteomes" id="UP000449193">
    <property type="component" value="Unassembled WGS sequence"/>
</dbReference>
<dbReference type="InterPro" id="IPR003593">
    <property type="entry name" value="AAA+_ATPase"/>
</dbReference>
<dbReference type="EMBL" id="WMZR01000004">
    <property type="protein sequence ID" value="MTS50728.1"/>
    <property type="molecule type" value="Genomic_DNA"/>
</dbReference>
<keyword evidence="7" id="KW-0472">Membrane</keyword>
<name>A0A6I3QV57_9FIRM</name>
<dbReference type="PROSITE" id="PS50893">
    <property type="entry name" value="ABC_TRANSPORTER_2"/>
    <property type="match status" value="1"/>
</dbReference>
<dbReference type="InterPro" id="IPR003439">
    <property type="entry name" value="ABC_transporter-like_ATP-bd"/>
</dbReference>
<keyword evidence="6 9" id="KW-0067">ATP-binding</keyword>
<dbReference type="InterPro" id="IPR017871">
    <property type="entry name" value="ABC_transporter-like_CS"/>
</dbReference>
<comment type="caution">
    <text evidence="9">The sequence shown here is derived from an EMBL/GenBank/DDBJ whole genome shotgun (WGS) entry which is preliminary data.</text>
</comment>
<evidence type="ECO:0000256" key="3">
    <source>
        <dbReference type="ARBA" id="ARBA00022448"/>
    </source>
</evidence>
<evidence type="ECO:0000259" key="8">
    <source>
        <dbReference type="PROSITE" id="PS50893"/>
    </source>
</evidence>
<feature type="domain" description="ABC transporter" evidence="8">
    <location>
        <begin position="2"/>
        <end position="247"/>
    </location>
</feature>
<evidence type="ECO:0000313" key="11">
    <source>
        <dbReference type="Proteomes" id="UP000449193"/>
    </source>
</evidence>
<evidence type="ECO:0000313" key="9">
    <source>
        <dbReference type="EMBL" id="MTS26953.1"/>
    </source>
</evidence>
<organism evidence="9 12">
    <name type="scientific">Ruthenibacterium lactatiformans</name>
    <dbReference type="NCBI Taxonomy" id="1550024"/>
    <lineage>
        <taxon>Bacteria</taxon>
        <taxon>Bacillati</taxon>
        <taxon>Bacillota</taxon>
        <taxon>Clostridia</taxon>
        <taxon>Eubacteriales</taxon>
        <taxon>Oscillospiraceae</taxon>
        <taxon>Ruthenibacterium</taxon>
    </lineage>
</organism>
<evidence type="ECO:0000256" key="2">
    <source>
        <dbReference type="ARBA" id="ARBA00005417"/>
    </source>
</evidence>
<keyword evidence="3" id="KW-0813">Transport</keyword>
<dbReference type="PROSITE" id="PS00211">
    <property type="entry name" value="ABC_TRANSPORTER_1"/>
    <property type="match status" value="1"/>
</dbReference>
<accession>A0A6I3QV57</accession>
<dbReference type="Proteomes" id="UP000472755">
    <property type="component" value="Unassembled WGS sequence"/>
</dbReference>
<dbReference type="Gene3D" id="3.40.50.300">
    <property type="entry name" value="P-loop containing nucleotide triphosphate hydrolases"/>
    <property type="match status" value="1"/>
</dbReference>
<dbReference type="AlphaFoldDB" id="A0A6I3QV57"/>
<keyword evidence="4" id="KW-1003">Cell membrane</keyword>
<dbReference type="GO" id="GO:0005524">
    <property type="term" value="F:ATP binding"/>
    <property type="evidence" value="ECO:0007669"/>
    <property type="project" value="UniProtKB-KW"/>
</dbReference>
<comment type="subcellular location">
    <subcellularLocation>
        <location evidence="1">Cell membrane</location>
        <topology evidence="1">Peripheral membrane protein</topology>
    </subcellularLocation>
</comment>
<comment type="similarity">
    <text evidence="2">Belongs to the ABC transporter superfamily.</text>
</comment>
<keyword evidence="5" id="KW-0547">Nucleotide-binding</keyword>
<protein>
    <submittedName>
        <fullName evidence="9">ATP-binding cassette domain-containing protein</fullName>
    </submittedName>
</protein>
<dbReference type="SUPFAM" id="SSF52540">
    <property type="entry name" value="P-loop containing nucleoside triphosphate hydrolases"/>
    <property type="match status" value="1"/>
</dbReference>
<dbReference type="EMBL" id="WMZU01000008">
    <property type="protein sequence ID" value="MTS26953.1"/>
    <property type="molecule type" value="Genomic_DNA"/>
</dbReference>
<evidence type="ECO:0000313" key="10">
    <source>
        <dbReference type="EMBL" id="MTS50728.1"/>
    </source>
</evidence>
<evidence type="ECO:0000313" key="12">
    <source>
        <dbReference type="Proteomes" id="UP000472755"/>
    </source>
</evidence>
<sequence>MLEIKKLTVKVKNNAPILTDVSLSIDEGTCIGLTGASGSGKTTLIKSIMGMNGGDLEIPQGQILLDGDNLLTHSAKERRMLCGETIGFIPQNPMTAFFPHAKMERQIIETLRMHTGLDKKQAHALAENVLRKVNLTDTKRVLSAYPGELSGGMLQRIAMALILGTKPKYVLADEPTSALDEANRDLLLELLREYQETAAILFISHDTEAMKALCPITHVMEHGKIIETQATEQLFIHPQQPWTKRFAEAACHREEVNWKWTALN</sequence>
<evidence type="ECO:0000256" key="5">
    <source>
        <dbReference type="ARBA" id="ARBA00022741"/>
    </source>
</evidence>